<evidence type="ECO:0000259" key="7">
    <source>
        <dbReference type="PROSITE" id="PS50004"/>
    </source>
</evidence>
<dbReference type="EMBL" id="OU466862">
    <property type="protein sequence ID" value="CAH2070593.1"/>
    <property type="molecule type" value="Genomic_DNA"/>
</dbReference>
<protein>
    <recommendedName>
        <fullName evidence="11">C2 and GRAM domain-containing protein</fullName>
    </recommendedName>
</protein>
<dbReference type="InterPro" id="IPR031968">
    <property type="entry name" value="VASt"/>
</dbReference>
<organism evidence="9 10">
    <name type="scientific">Thlaspi arvense</name>
    <name type="common">Field penny-cress</name>
    <dbReference type="NCBI Taxonomy" id="13288"/>
    <lineage>
        <taxon>Eukaryota</taxon>
        <taxon>Viridiplantae</taxon>
        <taxon>Streptophyta</taxon>
        <taxon>Embryophyta</taxon>
        <taxon>Tracheophyta</taxon>
        <taxon>Spermatophyta</taxon>
        <taxon>Magnoliopsida</taxon>
        <taxon>eudicotyledons</taxon>
        <taxon>Gunneridae</taxon>
        <taxon>Pentapetalae</taxon>
        <taxon>rosids</taxon>
        <taxon>malvids</taxon>
        <taxon>Brassicales</taxon>
        <taxon>Brassicaceae</taxon>
        <taxon>Thlaspideae</taxon>
        <taxon>Thlaspi</taxon>
    </lineage>
</organism>
<evidence type="ECO:0000256" key="6">
    <source>
        <dbReference type="SAM" id="Phobius"/>
    </source>
</evidence>
<sequence>MRLYVYVLQAKDLPVKETFVKLHVGKHKSKTRVSRDTSNPIWNEEFVFRVSSVEEGNAVVVSVLHHDQDLHSVQSNVSTVLIGKVRIPLCSVAGEENQTLLPTWFVIEKPSDGKFVNIECGVGICICVCTCMSWFIAGFKLYLRIAGKILLSLSLQGKRESISGEKALHDKQDINLEGVKELEGSPKRRKHHDGKHIMKNFVNHIDKLFHKKEEISKRLNDEPAGESVTSNYEDATDKPSSSASCTSFEEGLNLMQSSDSGKEEMPENLLGGILLDQKYLVSPSDLNKFLFSPNSQFRKELAELQGLTDVQEGPWTMIQEDNPRLTRVVTYIRPATKMVKAGKATENQLYRKASGNQFVIFVSVSTPDVPYGHTFKVELLYKILLGTEPNAGGESSRLIISWGIQFSQSTIMKGMIEGGARQGLKESFEKFADLLAKSYKTLDPAVVLDKDQVIATVQSEQKTDLKSAFLYFWSSSVVCAVLLCVYVVVHIIHCEPSKIQGLEFYGFDLPDSFGELFSSGILVLLLERVYMMTVHFIQARLHRGRDQGVKANGKGWILTIALIKGTNLASVEETELFDPYVVFTCNGKTRTSSVKLQAQDPQWNEVIEFDAMEEPPSVLDVEVFDFDGPFDQGDSLGHAEINFLKHTADELADLCVPLVGHHAQASQSKLQLRIFLENKNGVETMKDYLSKVEKEVGKKLNIRSPQKNSAFQKLFGLPHEEFLLKEYTCYLKRKLPVQGKLFLSARIVAFYSNLFGHKTKFYFLWEDIDDIQLLPPTLASLGSPLLLLTLKKNRGLDAKHGAKSQDEEGRLWFHFQSFVSFDATSRTIMALWKTRTLSIDHRAHIAEEELDVSDPFLLPEDVAAVADSDALKMSKVYSCDLPGDVELVMKIFDGGEMERKIMEKSGCLSYASTTWESKKSGINERRLSYKYNHYVSVFGGGVTCSQQKSPAPNDEGWILNEIVALHDVPFGDHFRVHLRYEVKKAGVDCKTSKCDVYLKIRWLKPIKFEQRISKSIMEKFRNRLKVIFDLFQKECCKFIFDTSLTSK</sequence>
<dbReference type="PANTHER" id="PTHR46296">
    <property type="entry name" value="BNAA05G37250D PROTEIN"/>
    <property type="match status" value="1"/>
</dbReference>
<dbReference type="PANTHER" id="PTHR46296:SF7">
    <property type="entry name" value="C2 DOMAIN-CONTAINING PROTEIN"/>
    <property type="match status" value="1"/>
</dbReference>
<reference evidence="9 10" key="1">
    <citation type="submission" date="2022-03" db="EMBL/GenBank/DDBJ databases">
        <authorList>
            <person name="Nunn A."/>
            <person name="Chopra R."/>
            <person name="Nunn A."/>
            <person name="Contreras Garrido A."/>
        </authorList>
    </citation>
    <scope>NUCLEOTIDE SEQUENCE [LARGE SCALE GENOMIC DNA]</scope>
</reference>
<keyword evidence="2 6" id="KW-0812">Transmembrane</keyword>
<dbReference type="GO" id="GO:0016020">
    <property type="term" value="C:membrane"/>
    <property type="evidence" value="ECO:0007669"/>
    <property type="project" value="UniProtKB-SubCell"/>
</dbReference>
<dbReference type="Pfam" id="PF16016">
    <property type="entry name" value="VASt"/>
    <property type="match status" value="2"/>
</dbReference>
<dbReference type="InterPro" id="IPR035892">
    <property type="entry name" value="C2_domain_sf"/>
</dbReference>
<keyword evidence="3 6" id="KW-1133">Transmembrane helix</keyword>
<dbReference type="InterPro" id="IPR004182">
    <property type="entry name" value="GRAM"/>
</dbReference>
<name>A0AAU9STM0_THLAR</name>
<comment type="subcellular location">
    <subcellularLocation>
        <location evidence="1">Membrane</location>
        <topology evidence="1">Single-pass membrane protein</topology>
    </subcellularLocation>
</comment>
<dbReference type="CDD" id="cd00030">
    <property type="entry name" value="C2"/>
    <property type="match status" value="2"/>
</dbReference>
<feature type="region of interest" description="Disordered" evidence="5">
    <location>
        <begin position="219"/>
        <end position="247"/>
    </location>
</feature>
<dbReference type="Proteomes" id="UP000836841">
    <property type="component" value="Chromosome 6"/>
</dbReference>
<proteinExistence type="predicted"/>
<evidence type="ECO:0000256" key="1">
    <source>
        <dbReference type="ARBA" id="ARBA00004167"/>
    </source>
</evidence>
<evidence type="ECO:0000256" key="4">
    <source>
        <dbReference type="ARBA" id="ARBA00023136"/>
    </source>
</evidence>
<dbReference type="InterPro" id="IPR000008">
    <property type="entry name" value="C2_dom"/>
</dbReference>
<evidence type="ECO:0000313" key="10">
    <source>
        <dbReference type="Proteomes" id="UP000836841"/>
    </source>
</evidence>
<dbReference type="AlphaFoldDB" id="A0AAU9STM0"/>
<dbReference type="PROSITE" id="PS50004">
    <property type="entry name" value="C2"/>
    <property type="match status" value="2"/>
</dbReference>
<evidence type="ECO:0000256" key="5">
    <source>
        <dbReference type="SAM" id="MobiDB-lite"/>
    </source>
</evidence>
<evidence type="ECO:0000256" key="2">
    <source>
        <dbReference type="ARBA" id="ARBA00022692"/>
    </source>
</evidence>
<dbReference type="PROSITE" id="PS51778">
    <property type="entry name" value="VAST"/>
    <property type="match status" value="2"/>
</dbReference>
<feature type="domain" description="C2" evidence="7">
    <location>
        <begin position="533"/>
        <end position="656"/>
    </location>
</feature>
<feature type="transmembrane region" description="Helical" evidence="6">
    <location>
        <begin position="121"/>
        <end position="143"/>
    </location>
</feature>
<dbReference type="SMART" id="SM00568">
    <property type="entry name" value="GRAM"/>
    <property type="match status" value="1"/>
</dbReference>
<keyword evidence="4 6" id="KW-0472">Membrane</keyword>
<keyword evidence="10" id="KW-1185">Reference proteome</keyword>
<accession>A0AAU9STM0</accession>
<feature type="domain" description="VASt" evidence="8">
    <location>
        <begin position="270"/>
        <end position="443"/>
    </location>
</feature>
<evidence type="ECO:0008006" key="11">
    <source>
        <dbReference type="Google" id="ProtNLM"/>
    </source>
</evidence>
<dbReference type="Pfam" id="PF00168">
    <property type="entry name" value="C2"/>
    <property type="match status" value="2"/>
</dbReference>
<dbReference type="InterPro" id="IPR044511">
    <property type="entry name" value="At1g03370/At5g50170-like"/>
</dbReference>
<dbReference type="Gene3D" id="2.30.29.30">
    <property type="entry name" value="Pleckstrin-homology domain (PH domain)/Phosphotyrosine-binding domain (PTB)"/>
    <property type="match status" value="1"/>
</dbReference>
<dbReference type="InterPro" id="IPR011993">
    <property type="entry name" value="PH-like_dom_sf"/>
</dbReference>
<feature type="domain" description="VASt" evidence="8">
    <location>
        <begin position="872"/>
        <end position="1035"/>
    </location>
</feature>
<evidence type="ECO:0000313" key="9">
    <source>
        <dbReference type="EMBL" id="CAH2070593.1"/>
    </source>
</evidence>
<dbReference type="SMART" id="SM00239">
    <property type="entry name" value="C2"/>
    <property type="match status" value="2"/>
</dbReference>
<feature type="domain" description="C2" evidence="7">
    <location>
        <begin position="1"/>
        <end position="105"/>
    </location>
</feature>
<evidence type="ECO:0000256" key="3">
    <source>
        <dbReference type="ARBA" id="ARBA00022989"/>
    </source>
</evidence>
<gene>
    <name evidence="9" type="ORF">TAV2_LOCUS19186</name>
</gene>
<evidence type="ECO:0000259" key="8">
    <source>
        <dbReference type="PROSITE" id="PS51778"/>
    </source>
</evidence>
<dbReference type="Gene3D" id="2.60.40.150">
    <property type="entry name" value="C2 domain"/>
    <property type="match status" value="2"/>
</dbReference>
<dbReference type="SUPFAM" id="SSF49562">
    <property type="entry name" value="C2 domain (Calcium/lipid-binding domain, CaLB)"/>
    <property type="match status" value="2"/>
</dbReference>
<dbReference type="Pfam" id="PF02893">
    <property type="entry name" value="GRAM"/>
    <property type="match status" value="1"/>
</dbReference>
<feature type="compositionally biased region" description="Polar residues" evidence="5">
    <location>
        <begin position="227"/>
        <end position="247"/>
    </location>
</feature>